<dbReference type="RefSeq" id="WP_344187977.1">
    <property type="nucleotide sequence ID" value="NZ_BAAAND010000001.1"/>
</dbReference>
<comment type="caution">
    <text evidence="1">The sequence shown here is derived from an EMBL/GenBank/DDBJ whole genome shotgun (WGS) entry which is preliminary data.</text>
</comment>
<name>A0ABN2D3X7_9ACTN</name>
<sequence length="134" mass="15567">MTDTREFLDKFRDTVLALGGRRLVTPTDVIGGWRGFVEECETGYADNIYEFQNDLGVRNLIMKILDSPTLRNYSQMEWVREEIGQVDARYRALLLEPEVRPGRPWWEARIPRLAGRELAEDFVTEYGVRVAIAE</sequence>
<proteinExistence type="predicted"/>
<evidence type="ECO:0000313" key="1">
    <source>
        <dbReference type="EMBL" id="GAA1568356.1"/>
    </source>
</evidence>
<accession>A0ABN2D3X7</accession>
<reference evidence="1 2" key="1">
    <citation type="journal article" date="2019" name="Int. J. Syst. Evol. Microbiol.">
        <title>The Global Catalogue of Microorganisms (GCM) 10K type strain sequencing project: providing services to taxonomists for standard genome sequencing and annotation.</title>
        <authorList>
            <consortium name="The Broad Institute Genomics Platform"/>
            <consortium name="The Broad Institute Genome Sequencing Center for Infectious Disease"/>
            <person name="Wu L."/>
            <person name="Ma J."/>
        </authorList>
    </citation>
    <scope>NUCLEOTIDE SEQUENCE [LARGE SCALE GENOMIC DNA]</scope>
    <source>
        <strain evidence="1 2">JCM 14304</strain>
    </source>
</reference>
<keyword evidence="2" id="KW-1185">Reference proteome</keyword>
<protein>
    <submittedName>
        <fullName evidence="1">Uncharacterized protein</fullName>
    </submittedName>
</protein>
<gene>
    <name evidence="1" type="ORF">GCM10009742_08050</name>
</gene>
<evidence type="ECO:0000313" key="2">
    <source>
        <dbReference type="Proteomes" id="UP001500190"/>
    </source>
</evidence>
<organism evidence="1 2">
    <name type="scientific">Kribbella karoonensis</name>
    <dbReference type="NCBI Taxonomy" id="324851"/>
    <lineage>
        <taxon>Bacteria</taxon>
        <taxon>Bacillati</taxon>
        <taxon>Actinomycetota</taxon>
        <taxon>Actinomycetes</taxon>
        <taxon>Propionibacteriales</taxon>
        <taxon>Kribbellaceae</taxon>
        <taxon>Kribbella</taxon>
    </lineage>
</organism>
<dbReference type="Proteomes" id="UP001500190">
    <property type="component" value="Unassembled WGS sequence"/>
</dbReference>
<dbReference type="EMBL" id="BAAAND010000001">
    <property type="protein sequence ID" value="GAA1568356.1"/>
    <property type="molecule type" value="Genomic_DNA"/>
</dbReference>